<keyword evidence="4" id="KW-1003">Cell membrane</keyword>
<evidence type="ECO:0000256" key="4">
    <source>
        <dbReference type="ARBA" id="ARBA00022475"/>
    </source>
</evidence>
<keyword evidence="6 8" id="KW-1133">Transmembrane helix</keyword>
<comment type="subcellular location">
    <subcellularLocation>
        <location evidence="1">Cell membrane</location>
        <topology evidence="1">Multi-pass membrane protein</topology>
    </subcellularLocation>
</comment>
<dbReference type="PANTHER" id="PTHR42893:SF46">
    <property type="entry name" value="PROTEIN DETOXIFICATION 44, CHLOROPLASTIC"/>
    <property type="match status" value="1"/>
</dbReference>
<dbReference type="NCBIfam" id="TIGR00797">
    <property type="entry name" value="matE"/>
    <property type="match status" value="1"/>
</dbReference>
<dbReference type="GO" id="GO:0005886">
    <property type="term" value="C:plasma membrane"/>
    <property type="evidence" value="ECO:0007669"/>
    <property type="project" value="UniProtKB-SubCell"/>
</dbReference>
<feature type="transmembrane region" description="Helical" evidence="8">
    <location>
        <begin position="43"/>
        <end position="66"/>
    </location>
</feature>
<evidence type="ECO:0000313" key="10">
    <source>
        <dbReference type="Proteomes" id="UP000308705"/>
    </source>
</evidence>
<dbReference type="PANTHER" id="PTHR42893">
    <property type="entry name" value="PROTEIN DETOXIFICATION 44, CHLOROPLASTIC-RELATED"/>
    <property type="match status" value="1"/>
</dbReference>
<feature type="transmembrane region" description="Helical" evidence="8">
    <location>
        <begin position="91"/>
        <end position="110"/>
    </location>
</feature>
<evidence type="ECO:0000256" key="2">
    <source>
        <dbReference type="ARBA" id="ARBA00010199"/>
    </source>
</evidence>
<feature type="transmembrane region" description="Helical" evidence="8">
    <location>
        <begin position="400"/>
        <end position="417"/>
    </location>
</feature>
<proteinExistence type="inferred from homology"/>
<dbReference type="GO" id="GO:0042910">
    <property type="term" value="F:xenobiotic transmembrane transporter activity"/>
    <property type="evidence" value="ECO:0007669"/>
    <property type="project" value="InterPro"/>
</dbReference>
<sequence>MSSMSPDDREILRLAVPAFAALVAEPLFLLADYAIVGRLGTGALGALSVAGTILATIVNLCVFLAYGTTAAVARRIGAGARREAVQGGMDGLWLAAAIGLAVVVVCWPLAPWLVGLVGAEPGIVDDAVTYLRVSLLGAPGMLLVLAGTGVLRGLQDTLTPLIVSVGGFALNAALNAWFVLGLDWGLAGSASGTAAAQTLMAVTYLVMVVRGARREGASLRPDISGIKASGLAGVAILIRTLCLRVVLIVATVMAARMGTAQVAAHGIMFQIWTLLAFALDAIAIAGQAIIGRQLGAGALAAARRATWRMILWGIGSGVVLGLGLLAAGPFVPALFDADASVTAALASIVWIAAVLQPAAGVVFVLDGVLIGAGDQRYLAWAAVATTIAFLPFALVAGSLAGLWLAIGVWVAARLITLGTRAYGSKWLVAGPTVAKPPAP</sequence>
<comment type="similarity">
    <text evidence="2">Belongs to the multi antimicrobial extrusion (MATE) (TC 2.A.66.1) family.</text>
</comment>
<protein>
    <submittedName>
        <fullName evidence="9">MATE family efflux transporter</fullName>
    </submittedName>
</protein>
<evidence type="ECO:0000256" key="7">
    <source>
        <dbReference type="ARBA" id="ARBA00023136"/>
    </source>
</evidence>
<evidence type="ECO:0000256" key="5">
    <source>
        <dbReference type="ARBA" id="ARBA00022692"/>
    </source>
</evidence>
<feature type="transmembrane region" description="Helical" evidence="8">
    <location>
        <begin position="267"/>
        <end position="290"/>
    </location>
</feature>
<reference evidence="9 10" key="1">
    <citation type="submission" date="2019-04" db="EMBL/GenBank/DDBJ databases">
        <title>Herbidospora sp. NEAU-GS14.nov., a novel actinomycete isolated from soil.</title>
        <authorList>
            <person name="Han L."/>
        </authorList>
    </citation>
    <scope>NUCLEOTIDE SEQUENCE [LARGE SCALE GENOMIC DNA]</scope>
    <source>
        <strain evidence="9 10">NEAU-GS14</strain>
    </source>
</reference>
<dbReference type="InterPro" id="IPR044644">
    <property type="entry name" value="DinF-like"/>
</dbReference>
<evidence type="ECO:0000256" key="6">
    <source>
        <dbReference type="ARBA" id="ARBA00022989"/>
    </source>
</evidence>
<accession>A0A4V5UYR7</accession>
<dbReference type="CDD" id="cd13136">
    <property type="entry name" value="MATE_DinF_like"/>
    <property type="match status" value="1"/>
</dbReference>
<feature type="transmembrane region" description="Helical" evidence="8">
    <location>
        <begin position="186"/>
        <end position="209"/>
    </location>
</feature>
<feature type="transmembrane region" description="Helical" evidence="8">
    <location>
        <begin position="130"/>
        <end position="151"/>
    </location>
</feature>
<feature type="transmembrane region" description="Helical" evidence="8">
    <location>
        <begin position="310"/>
        <end position="331"/>
    </location>
</feature>
<evidence type="ECO:0000256" key="3">
    <source>
        <dbReference type="ARBA" id="ARBA00022448"/>
    </source>
</evidence>
<comment type="caution">
    <text evidence="9">The sequence shown here is derived from an EMBL/GenBank/DDBJ whole genome shotgun (WGS) entry which is preliminary data.</text>
</comment>
<evidence type="ECO:0000313" key="9">
    <source>
        <dbReference type="EMBL" id="TKK85873.1"/>
    </source>
</evidence>
<keyword evidence="7 8" id="KW-0472">Membrane</keyword>
<evidence type="ECO:0000256" key="8">
    <source>
        <dbReference type="SAM" id="Phobius"/>
    </source>
</evidence>
<keyword evidence="5 8" id="KW-0812">Transmembrane</keyword>
<gene>
    <name evidence="9" type="ORF">FDA94_23520</name>
</gene>
<feature type="transmembrane region" description="Helical" evidence="8">
    <location>
        <begin position="12"/>
        <end position="31"/>
    </location>
</feature>
<feature type="transmembrane region" description="Helical" evidence="8">
    <location>
        <begin position="158"/>
        <end position="180"/>
    </location>
</feature>
<dbReference type="PIRSF" id="PIRSF006603">
    <property type="entry name" value="DinF"/>
    <property type="match status" value="1"/>
</dbReference>
<dbReference type="OrthoDB" id="5242355at2"/>
<name>A0A4V5UYR7_9ACTN</name>
<keyword evidence="10" id="KW-1185">Reference proteome</keyword>
<keyword evidence="3" id="KW-0813">Transport</keyword>
<dbReference type="InterPro" id="IPR048279">
    <property type="entry name" value="MdtK-like"/>
</dbReference>
<feature type="transmembrane region" description="Helical" evidence="8">
    <location>
        <begin position="343"/>
        <end position="365"/>
    </location>
</feature>
<dbReference type="Pfam" id="PF01554">
    <property type="entry name" value="MatE"/>
    <property type="match status" value="2"/>
</dbReference>
<dbReference type="GO" id="GO:0015297">
    <property type="term" value="F:antiporter activity"/>
    <property type="evidence" value="ECO:0007669"/>
    <property type="project" value="InterPro"/>
</dbReference>
<evidence type="ECO:0000256" key="1">
    <source>
        <dbReference type="ARBA" id="ARBA00004651"/>
    </source>
</evidence>
<dbReference type="EMBL" id="SZQA01000024">
    <property type="protein sequence ID" value="TKK85873.1"/>
    <property type="molecule type" value="Genomic_DNA"/>
</dbReference>
<dbReference type="InterPro" id="IPR002528">
    <property type="entry name" value="MATE_fam"/>
</dbReference>
<organism evidence="9 10">
    <name type="scientific">Herbidospora galbida</name>
    <dbReference type="NCBI Taxonomy" id="2575442"/>
    <lineage>
        <taxon>Bacteria</taxon>
        <taxon>Bacillati</taxon>
        <taxon>Actinomycetota</taxon>
        <taxon>Actinomycetes</taxon>
        <taxon>Streptosporangiales</taxon>
        <taxon>Streptosporangiaceae</taxon>
        <taxon>Herbidospora</taxon>
    </lineage>
</organism>
<feature type="transmembrane region" description="Helical" evidence="8">
    <location>
        <begin position="377"/>
        <end position="394"/>
    </location>
</feature>
<feature type="transmembrane region" description="Helical" evidence="8">
    <location>
        <begin position="230"/>
        <end position="255"/>
    </location>
</feature>
<dbReference type="Proteomes" id="UP000308705">
    <property type="component" value="Unassembled WGS sequence"/>
</dbReference>
<dbReference type="AlphaFoldDB" id="A0A4V5UYR7"/>